<gene>
    <name evidence="4" type="ORF">KGF57_005126</name>
</gene>
<dbReference type="InterPro" id="IPR052605">
    <property type="entry name" value="Fungal_trans_regulator"/>
</dbReference>
<dbReference type="RefSeq" id="XP_051606443.1">
    <property type="nucleotide sequence ID" value="XM_051754709.1"/>
</dbReference>
<sequence length="416" mass="47113">MSHNSFYSDPSPLLISSPKLAPRSTLQFKVGPPFSDTIEVSPLFVESSNMKLNPTIHARIDRGFDLEEDKWVGYKRNYFSLVAAFSFEDIKSSISLLSENNFYLTTTEKRHDIKRFALRLVCRSMRDNSEVTLVQHTAKRTDGISPPIIFSIPGSLPSHSVIKQNFNLRNHEKVEKSKHMFATKYNQIKIKDRDSILHGYEKGESYVTVAKYERIQFSSSVGKHRLNERNQVIIQIQLLAELREKDTFAVLAVANTPPLTIRGRPSSSYPNYKQQHVPLQRVHNVANFLNTPRYVPSPLSQGLLRSDEENVIPYSDGFLDTQKALLTFSRRSSSSSESSIGSNPVYNETTFFNTIDNNHFQVGPSCHSLGDELSAQFDSSSFSNDYFSYNEENPDVAVLPHGLSDTCVAPQLVFKD</sequence>
<dbReference type="Pfam" id="PF05224">
    <property type="entry name" value="NDT80_PhoG"/>
    <property type="match status" value="1"/>
</dbReference>
<dbReference type="InterPro" id="IPR037141">
    <property type="entry name" value="NDT80_DNA-bd_dom_sf"/>
</dbReference>
<evidence type="ECO:0000259" key="3">
    <source>
        <dbReference type="PROSITE" id="PS51517"/>
    </source>
</evidence>
<dbReference type="PROSITE" id="PS51517">
    <property type="entry name" value="NDT80"/>
    <property type="match status" value="1"/>
</dbReference>
<reference evidence="4 5" key="1">
    <citation type="journal article" date="2022" name="DNA Res.">
        <title>Genome analysis of five recently described species of the CUG-Ser clade uncovers Candida theae as a new hybrid lineage with pathogenic potential in the Candida parapsilosis species complex.</title>
        <authorList>
            <person name="Mixao V."/>
            <person name="Del Olmo V."/>
            <person name="Hegedusova E."/>
            <person name="Saus E."/>
            <person name="Pryszcz L."/>
            <person name="Cillingova A."/>
            <person name="Nosek J."/>
            <person name="Gabaldon T."/>
        </authorList>
    </citation>
    <scope>NUCLEOTIDE SEQUENCE [LARGE SCALE GENOMIC DNA]</scope>
    <source>
        <strain evidence="4 5">CBS 12239</strain>
    </source>
</reference>
<accession>A0AAD5B9S4</accession>
<evidence type="ECO:0000256" key="2">
    <source>
        <dbReference type="PROSITE-ProRule" id="PRU00850"/>
    </source>
</evidence>
<dbReference type="GO" id="GO:0003677">
    <property type="term" value="F:DNA binding"/>
    <property type="evidence" value="ECO:0007669"/>
    <property type="project" value="UniProtKB-KW"/>
</dbReference>
<dbReference type="SUPFAM" id="SSF49417">
    <property type="entry name" value="p53-like transcription factors"/>
    <property type="match status" value="1"/>
</dbReference>
<dbReference type="Proteomes" id="UP001204833">
    <property type="component" value="Unassembled WGS sequence"/>
</dbReference>
<dbReference type="Gene3D" id="2.60.40.1390">
    <property type="entry name" value="NDT80 DNA-binding domain"/>
    <property type="match status" value="1"/>
</dbReference>
<dbReference type="PANTHER" id="PTHR35144:SF2">
    <property type="entry name" value="MEIOSIS-SPECIFIC TRANSCRIPTION FACTOR NDT80"/>
    <property type="match status" value="1"/>
</dbReference>
<feature type="DNA-binding region" description="NDT80" evidence="2">
    <location>
        <begin position="1"/>
        <end position="273"/>
    </location>
</feature>
<evidence type="ECO:0000313" key="4">
    <source>
        <dbReference type="EMBL" id="KAI5948933.1"/>
    </source>
</evidence>
<evidence type="ECO:0000313" key="5">
    <source>
        <dbReference type="Proteomes" id="UP001204833"/>
    </source>
</evidence>
<name>A0AAD5B9S4_9ASCO</name>
<keyword evidence="5" id="KW-1185">Reference proteome</keyword>
<keyword evidence="1 2" id="KW-0238">DNA-binding</keyword>
<evidence type="ECO:0000256" key="1">
    <source>
        <dbReference type="ARBA" id="ARBA00023125"/>
    </source>
</evidence>
<dbReference type="GO" id="GO:0003700">
    <property type="term" value="F:DNA-binding transcription factor activity"/>
    <property type="evidence" value="ECO:0007669"/>
    <property type="project" value="UniProtKB-UniRule"/>
</dbReference>
<dbReference type="AlphaFoldDB" id="A0AAD5B9S4"/>
<dbReference type="InterPro" id="IPR008967">
    <property type="entry name" value="p53-like_TF_DNA-bd_sf"/>
</dbReference>
<protein>
    <recommendedName>
        <fullName evidence="3">NDT80 domain-containing protein</fullName>
    </recommendedName>
</protein>
<dbReference type="EMBL" id="JAIHNG010000176">
    <property type="protein sequence ID" value="KAI5948933.1"/>
    <property type="molecule type" value="Genomic_DNA"/>
</dbReference>
<dbReference type="GO" id="GO:0045944">
    <property type="term" value="P:positive regulation of transcription by RNA polymerase II"/>
    <property type="evidence" value="ECO:0007669"/>
    <property type="project" value="TreeGrafter"/>
</dbReference>
<dbReference type="GO" id="GO:0000228">
    <property type="term" value="C:nuclear chromosome"/>
    <property type="evidence" value="ECO:0007669"/>
    <property type="project" value="TreeGrafter"/>
</dbReference>
<dbReference type="GO" id="GO:0051321">
    <property type="term" value="P:meiotic cell cycle"/>
    <property type="evidence" value="ECO:0007669"/>
    <property type="project" value="TreeGrafter"/>
</dbReference>
<dbReference type="InterPro" id="IPR024061">
    <property type="entry name" value="NDT80_DNA-bd_dom"/>
</dbReference>
<comment type="caution">
    <text evidence="4">The sequence shown here is derived from an EMBL/GenBank/DDBJ whole genome shotgun (WGS) entry which is preliminary data.</text>
</comment>
<dbReference type="GeneID" id="76153170"/>
<organism evidence="4 5">
    <name type="scientific">Candida theae</name>
    <dbReference type="NCBI Taxonomy" id="1198502"/>
    <lineage>
        <taxon>Eukaryota</taxon>
        <taxon>Fungi</taxon>
        <taxon>Dikarya</taxon>
        <taxon>Ascomycota</taxon>
        <taxon>Saccharomycotina</taxon>
        <taxon>Pichiomycetes</taxon>
        <taxon>Debaryomycetaceae</taxon>
        <taxon>Candida/Lodderomyces clade</taxon>
        <taxon>Candida</taxon>
    </lineage>
</organism>
<feature type="domain" description="NDT80" evidence="3">
    <location>
        <begin position="1"/>
        <end position="273"/>
    </location>
</feature>
<dbReference type="PANTHER" id="PTHR35144">
    <property type="entry name" value="MEIOSIS-SPECIFIC TRANSCRIPTION FACTOR NDT80"/>
    <property type="match status" value="1"/>
</dbReference>
<proteinExistence type="predicted"/>